<dbReference type="Pfam" id="PF06299">
    <property type="entry name" value="DUF1045"/>
    <property type="match status" value="1"/>
</dbReference>
<dbReference type="EMBL" id="AP014854">
    <property type="protein sequence ID" value="BAS01080.1"/>
    <property type="molecule type" value="Genomic_DNA"/>
</dbReference>
<keyword evidence="3" id="KW-1185">Reference proteome</keyword>
<dbReference type="STRING" id="1079.BVIR_1271"/>
<reference evidence="3" key="3">
    <citation type="journal article" date="2016" name="Genome Announc.">
        <title>Revised genome sequence of the purple photosynthetic bacterium Blastochloris viridis.</title>
        <authorList>
            <person name="Liu L.N."/>
            <person name="Faulkner M."/>
            <person name="Liu X."/>
            <person name="Huang F."/>
            <person name="Darby A.C."/>
            <person name="Hall N."/>
        </authorList>
    </citation>
    <scope>NUCLEOTIDE SEQUENCE [LARGE SCALE GENOMIC DNA]</scope>
    <source>
        <strain evidence="3">ATCC 19567 / DSM 133 / F</strain>
    </source>
</reference>
<dbReference type="PIRSF" id="PIRSF033328">
    <property type="entry name" value="Phest_Mll4975"/>
    <property type="match status" value="1"/>
</dbReference>
<sequence length="232" mass="25037">MTTRYALYFAPLHDRALWSFGCTTIGWDAEAAAAFPPQPPTSALAAGWAEATAEPRRYGFHATLKAPFALAEGTSIDDLLEAAATFAAAPRAIPEVRLETRVIAGFVALTPAEPSEALGALAGDCVRTFDRFRAALTPEDRARRAPERLSPRQLGYLDRWGYPFVFEEFRFHMTLTGRLAPKAAEAACLALASAHGAACGEGPVEISTLALFVQSAPDARFRILSSWPLRNA</sequence>
<evidence type="ECO:0000313" key="2">
    <source>
        <dbReference type="EMBL" id="CUU41720.1"/>
    </source>
</evidence>
<dbReference type="NCBIfam" id="TIGR03223">
    <property type="entry name" value="Phn_opern_protn"/>
    <property type="match status" value="1"/>
</dbReference>
<evidence type="ECO:0000313" key="3">
    <source>
        <dbReference type="Proteomes" id="UP000065734"/>
    </source>
</evidence>
<dbReference type="KEGG" id="bvr:BVIR_1271"/>
<organism evidence="2 3">
    <name type="scientific">Blastochloris viridis</name>
    <name type="common">Rhodopseudomonas viridis</name>
    <dbReference type="NCBI Taxonomy" id="1079"/>
    <lineage>
        <taxon>Bacteria</taxon>
        <taxon>Pseudomonadati</taxon>
        <taxon>Pseudomonadota</taxon>
        <taxon>Alphaproteobacteria</taxon>
        <taxon>Hyphomicrobiales</taxon>
        <taxon>Blastochloridaceae</taxon>
        <taxon>Blastochloris</taxon>
    </lineage>
</organism>
<dbReference type="EMBL" id="LN907867">
    <property type="protein sequence ID" value="CUU41720.1"/>
    <property type="molecule type" value="Genomic_DNA"/>
</dbReference>
<dbReference type="InterPro" id="IPR009389">
    <property type="entry name" value="DUF1045"/>
</dbReference>
<dbReference type="PATRIC" id="fig|1079.6.peg.1321"/>
<name>A0A0H5BIT3_BLAVI</name>
<dbReference type="AlphaFoldDB" id="A0A0H5BIT3"/>
<proteinExistence type="predicted"/>
<gene>
    <name evidence="1" type="ORF">BV133_3486</name>
    <name evidence="2" type="ORF">BVIRIDIS_07150</name>
</gene>
<accession>A0A0H5BIT3</accession>
<dbReference type="RefSeq" id="WP_055036908.1">
    <property type="nucleotide sequence ID" value="NZ_AP014854.2"/>
</dbReference>
<dbReference type="OrthoDB" id="4954742at2"/>
<dbReference type="Proteomes" id="UP000065734">
    <property type="component" value="Chromosome I"/>
</dbReference>
<reference evidence="2" key="2">
    <citation type="submission" date="2015-11" db="EMBL/GenBank/DDBJ databases">
        <authorList>
            <person name="Zhang Y."/>
            <person name="Guo Z."/>
        </authorList>
    </citation>
    <scope>NUCLEOTIDE SEQUENCE</scope>
    <source>
        <strain evidence="2">1</strain>
    </source>
</reference>
<reference evidence="1" key="1">
    <citation type="journal article" date="2015" name="Genome Announc.">
        <title>Complete Genome Sequence of the Bacteriochlorophyll b-Producing Photosynthetic Bacterium Blastochloris viridis.</title>
        <authorList>
            <person name="Tsukatani Y."/>
            <person name="Hirose Y."/>
            <person name="Harada J."/>
            <person name="Misawa N."/>
            <person name="Mori K."/>
            <person name="Inoue K."/>
            <person name="Tamiaki H."/>
        </authorList>
    </citation>
    <scope>NUCLEOTIDE SEQUENCE [LARGE SCALE GENOMIC DNA]</scope>
    <source>
        <strain evidence="1">DSM 133</strain>
    </source>
</reference>
<protein>
    <submittedName>
        <fullName evidence="1">Protein RcsF</fullName>
    </submittedName>
    <submittedName>
        <fullName evidence="2">Putative phosphonate metabolism protein</fullName>
    </submittedName>
</protein>
<evidence type="ECO:0000313" key="1">
    <source>
        <dbReference type="EMBL" id="BAS01080.1"/>
    </source>
</evidence>